<evidence type="ECO:0000256" key="3">
    <source>
        <dbReference type="ARBA" id="ARBA00023015"/>
    </source>
</evidence>
<dbReference type="PANTHER" id="PTHR35786:SF1">
    <property type="entry name" value="REDOX-SENSING TRANSCRIPTIONAL REPRESSOR REX 1"/>
    <property type="match status" value="1"/>
</dbReference>
<dbReference type="InterPro" id="IPR003781">
    <property type="entry name" value="CoA-bd"/>
</dbReference>
<dbReference type="InterPro" id="IPR036388">
    <property type="entry name" value="WH-like_DNA-bd_sf"/>
</dbReference>
<sequence length="220" mass="24200">MIKTRDDVSKLTITRMAIYYNALKRMLEDGETMCLSSQIGQHTGISSSIIRKDLSSFGEFGTKGVGYRIDFLLRWIGEILGYNTVWNTIVVGMEMPLLSISCYQNFLPPGFRIAAVLDMDERNYGAMIPELGLSLESIRNLEAVVFKKQVSIGLVAVQPEQAQFVTDRLVAAGVAGIANFTQTQVTVPESIALTQINAGPMISQLSYDLARSVPVLQSIV</sequence>
<comment type="similarity">
    <text evidence="7">Belongs to the transcriptional regulatory Rex family.</text>
</comment>
<dbReference type="NCBIfam" id="NF003994">
    <property type="entry name" value="PRK05472.2-3"/>
    <property type="match status" value="1"/>
</dbReference>
<name>A0A517DPA1_9FIRM</name>
<keyword evidence="2 7" id="KW-0678">Repressor</keyword>
<comment type="caution">
    <text evidence="7">Lacks conserved residue(s) required for the propagation of feature annotation.</text>
</comment>
<evidence type="ECO:0000259" key="8">
    <source>
        <dbReference type="SMART" id="SM00881"/>
    </source>
</evidence>
<keyword evidence="4 7" id="KW-0520">NAD</keyword>
<dbReference type="PANTHER" id="PTHR35786">
    <property type="entry name" value="REDOX-SENSING TRANSCRIPTIONAL REPRESSOR REX"/>
    <property type="match status" value="1"/>
</dbReference>
<keyword evidence="1 7" id="KW-0963">Cytoplasm</keyword>
<dbReference type="InterPro" id="IPR009718">
    <property type="entry name" value="Rex_DNA-bd_C_dom"/>
</dbReference>
<dbReference type="SMART" id="SM00881">
    <property type="entry name" value="CoA_binding"/>
    <property type="match status" value="1"/>
</dbReference>
<dbReference type="NCBIfam" id="NF003995">
    <property type="entry name" value="PRK05472.2-4"/>
    <property type="match status" value="1"/>
</dbReference>
<keyword evidence="5 7" id="KW-0238">DNA-binding</keyword>
<evidence type="ECO:0000256" key="5">
    <source>
        <dbReference type="ARBA" id="ARBA00023125"/>
    </source>
</evidence>
<comment type="subcellular location">
    <subcellularLocation>
        <location evidence="7">Cytoplasm</location>
    </subcellularLocation>
</comment>
<keyword evidence="3 7" id="KW-0805">Transcription regulation</keyword>
<comment type="function">
    <text evidence="7">Modulates transcription in response to changes in cellular NADH/NAD(+) redox state.</text>
</comment>
<evidence type="ECO:0000256" key="7">
    <source>
        <dbReference type="HAMAP-Rule" id="MF_01131"/>
    </source>
</evidence>
<dbReference type="InterPro" id="IPR022876">
    <property type="entry name" value="Tscrpt_rep_Rex"/>
</dbReference>
<protein>
    <recommendedName>
        <fullName evidence="7">Redox-sensing transcriptional repressor Rex</fullName>
    </recommendedName>
</protein>
<dbReference type="Proteomes" id="UP000320776">
    <property type="component" value="Chromosome"/>
</dbReference>
<dbReference type="InterPro" id="IPR036390">
    <property type="entry name" value="WH_DNA-bd_sf"/>
</dbReference>
<dbReference type="Gene3D" id="3.40.50.720">
    <property type="entry name" value="NAD(P)-binding Rossmann-like Domain"/>
    <property type="match status" value="1"/>
</dbReference>
<dbReference type="KEGG" id="sted:SPTER_03550"/>
<evidence type="ECO:0000256" key="2">
    <source>
        <dbReference type="ARBA" id="ARBA00022491"/>
    </source>
</evidence>
<comment type="subunit">
    <text evidence="7">Homodimer.</text>
</comment>
<feature type="domain" description="CoA-binding" evidence="8">
    <location>
        <begin position="81"/>
        <end position="184"/>
    </location>
</feature>
<dbReference type="HAMAP" id="MF_01131">
    <property type="entry name" value="Rex"/>
    <property type="match status" value="1"/>
</dbReference>
<dbReference type="InterPro" id="IPR036291">
    <property type="entry name" value="NAD(P)-bd_dom_sf"/>
</dbReference>
<keyword evidence="6 7" id="KW-0804">Transcription</keyword>
<accession>A0A517DPA1</accession>
<dbReference type="GO" id="GO:0005737">
    <property type="term" value="C:cytoplasm"/>
    <property type="evidence" value="ECO:0007669"/>
    <property type="project" value="UniProtKB-SubCell"/>
</dbReference>
<proteinExistence type="inferred from homology"/>
<dbReference type="AlphaFoldDB" id="A0A517DPA1"/>
<dbReference type="GO" id="GO:0045892">
    <property type="term" value="P:negative regulation of DNA-templated transcription"/>
    <property type="evidence" value="ECO:0007669"/>
    <property type="project" value="InterPro"/>
</dbReference>
<evidence type="ECO:0000256" key="1">
    <source>
        <dbReference type="ARBA" id="ARBA00022490"/>
    </source>
</evidence>
<dbReference type="EMBL" id="CP036259">
    <property type="protein sequence ID" value="QDR79096.1"/>
    <property type="molecule type" value="Genomic_DNA"/>
</dbReference>
<dbReference type="Gene3D" id="1.10.10.10">
    <property type="entry name" value="Winged helix-like DNA-binding domain superfamily/Winged helix DNA-binding domain"/>
    <property type="match status" value="1"/>
</dbReference>
<evidence type="ECO:0000313" key="10">
    <source>
        <dbReference type="Proteomes" id="UP000320776"/>
    </source>
</evidence>
<keyword evidence="10" id="KW-1185">Reference proteome</keyword>
<dbReference type="SUPFAM" id="SSF46785">
    <property type="entry name" value="Winged helix' DNA-binding domain"/>
    <property type="match status" value="1"/>
</dbReference>
<feature type="DNA-binding region" description="H-T-H motif" evidence="7">
    <location>
        <begin position="18"/>
        <end position="57"/>
    </location>
</feature>
<evidence type="ECO:0000313" key="9">
    <source>
        <dbReference type="EMBL" id="QDR79096.1"/>
    </source>
</evidence>
<dbReference type="SUPFAM" id="SSF51735">
    <property type="entry name" value="NAD(P)-binding Rossmann-fold domains"/>
    <property type="match status" value="1"/>
</dbReference>
<evidence type="ECO:0000256" key="4">
    <source>
        <dbReference type="ARBA" id="ARBA00023027"/>
    </source>
</evidence>
<dbReference type="RefSeq" id="WP_170233101.1">
    <property type="nucleotide sequence ID" value="NZ_CP036259.1"/>
</dbReference>
<evidence type="ECO:0000256" key="6">
    <source>
        <dbReference type="ARBA" id="ARBA00023163"/>
    </source>
</evidence>
<dbReference type="GO" id="GO:0051775">
    <property type="term" value="P:response to redox state"/>
    <property type="evidence" value="ECO:0007669"/>
    <property type="project" value="InterPro"/>
</dbReference>
<dbReference type="Pfam" id="PF02629">
    <property type="entry name" value="CoA_binding"/>
    <property type="match status" value="1"/>
</dbReference>
<reference evidence="9 10" key="1">
    <citation type="submission" date="2019-02" db="EMBL/GenBank/DDBJ databases">
        <title>Closed genome of Sporomusa termitida DSM 4440.</title>
        <authorList>
            <person name="Poehlein A."/>
            <person name="Daniel R."/>
        </authorList>
    </citation>
    <scope>NUCLEOTIDE SEQUENCE [LARGE SCALE GENOMIC DNA]</scope>
    <source>
        <strain evidence="9 10">DSM 4440</strain>
    </source>
</reference>
<organism evidence="9 10">
    <name type="scientific">Sporomusa termitida</name>
    <dbReference type="NCBI Taxonomy" id="2377"/>
    <lineage>
        <taxon>Bacteria</taxon>
        <taxon>Bacillati</taxon>
        <taxon>Bacillota</taxon>
        <taxon>Negativicutes</taxon>
        <taxon>Selenomonadales</taxon>
        <taxon>Sporomusaceae</taxon>
        <taxon>Sporomusa</taxon>
    </lineage>
</organism>
<dbReference type="GO" id="GO:0003677">
    <property type="term" value="F:DNA binding"/>
    <property type="evidence" value="ECO:0007669"/>
    <property type="project" value="UniProtKB-UniRule"/>
</dbReference>
<dbReference type="Pfam" id="PF06971">
    <property type="entry name" value="Put_DNA-bind_N"/>
    <property type="match status" value="1"/>
</dbReference>
<dbReference type="GO" id="GO:0003700">
    <property type="term" value="F:DNA-binding transcription factor activity"/>
    <property type="evidence" value="ECO:0007669"/>
    <property type="project" value="UniProtKB-UniRule"/>
</dbReference>
<gene>
    <name evidence="9" type="primary">rex_1</name>
    <name evidence="7" type="synonym">rex</name>
    <name evidence="9" type="ORF">SPTER_03550</name>
</gene>